<dbReference type="AlphaFoldDB" id="A0A915KL78"/>
<sequence length="109" mass="12939">MQEHTKEIEVEQIELQSKPPTPRHKSLFKHYLKSIIDIEEKKEDLCSYLHILEAQLREPHLFKRMKLKAKLHQSGSVHTNYGNCNVLGNTFNELIYFLHNFQMESIGNY</sequence>
<protein>
    <submittedName>
        <fullName evidence="2">Uncharacterized protein</fullName>
    </submittedName>
</protein>
<evidence type="ECO:0000313" key="1">
    <source>
        <dbReference type="Proteomes" id="UP000887565"/>
    </source>
</evidence>
<name>A0A915KL78_ROMCU</name>
<accession>A0A915KL78</accession>
<keyword evidence="1" id="KW-1185">Reference proteome</keyword>
<dbReference type="Proteomes" id="UP000887565">
    <property type="component" value="Unplaced"/>
</dbReference>
<organism evidence="1 2">
    <name type="scientific">Romanomermis culicivorax</name>
    <name type="common">Nematode worm</name>
    <dbReference type="NCBI Taxonomy" id="13658"/>
    <lineage>
        <taxon>Eukaryota</taxon>
        <taxon>Metazoa</taxon>
        <taxon>Ecdysozoa</taxon>
        <taxon>Nematoda</taxon>
        <taxon>Enoplea</taxon>
        <taxon>Dorylaimia</taxon>
        <taxon>Mermithida</taxon>
        <taxon>Mermithoidea</taxon>
        <taxon>Mermithidae</taxon>
        <taxon>Romanomermis</taxon>
    </lineage>
</organism>
<dbReference type="WBParaSite" id="nRc.2.0.1.t39592-RA">
    <property type="protein sequence ID" value="nRc.2.0.1.t39592-RA"/>
    <property type="gene ID" value="nRc.2.0.1.g39592"/>
</dbReference>
<evidence type="ECO:0000313" key="2">
    <source>
        <dbReference type="WBParaSite" id="nRc.2.0.1.t39592-RA"/>
    </source>
</evidence>
<reference evidence="2" key="1">
    <citation type="submission" date="2022-11" db="UniProtKB">
        <authorList>
            <consortium name="WormBaseParasite"/>
        </authorList>
    </citation>
    <scope>IDENTIFICATION</scope>
</reference>
<proteinExistence type="predicted"/>